<protein>
    <recommendedName>
        <fullName evidence="5">NADH-quinone oxidoreductase subunit N</fullName>
        <ecNumber evidence="5">7.1.1.-</ecNumber>
    </recommendedName>
    <alternativeName>
        <fullName evidence="5">NADH dehydrogenase I subunit N</fullName>
    </alternativeName>
    <alternativeName>
        <fullName evidence="5">NDH-1 subunit N</fullName>
    </alternativeName>
</protein>
<dbReference type="HAMAP" id="MF_00445">
    <property type="entry name" value="NDH1_NuoN_1"/>
    <property type="match status" value="1"/>
</dbReference>
<keyword evidence="5" id="KW-0520">NAD</keyword>
<accession>A0A0P9CN11</accession>
<feature type="transmembrane region" description="Helical" evidence="5">
    <location>
        <begin position="126"/>
        <end position="145"/>
    </location>
</feature>
<dbReference type="GO" id="GO:0012505">
    <property type="term" value="C:endomembrane system"/>
    <property type="evidence" value="ECO:0007669"/>
    <property type="project" value="UniProtKB-SubCell"/>
</dbReference>
<keyword evidence="5" id="KW-0813">Transport</keyword>
<comment type="function">
    <text evidence="5">NDH-1 shuttles electrons from NADH, via FMN and iron-sulfur (Fe-S) centers, to quinones in the respiratory chain. The immediate electron acceptor for the enzyme in this species is believed to be ubiquinone. Couples the redox reaction to proton translocation (for every two electrons transferred, four hydrogen ions are translocated across the cytoplasmic membrane), and thus conserves the redox energy in a proton gradient.</text>
</comment>
<dbReference type="GO" id="GO:0005886">
    <property type="term" value="C:plasma membrane"/>
    <property type="evidence" value="ECO:0007669"/>
    <property type="project" value="UniProtKB-SubCell"/>
</dbReference>
<evidence type="ECO:0000313" key="9">
    <source>
        <dbReference type="Proteomes" id="UP000183104"/>
    </source>
</evidence>
<evidence type="ECO:0000259" key="7">
    <source>
        <dbReference type="Pfam" id="PF00361"/>
    </source>
</evidence>
<evidence type="ECO:0000256" key="6">
    <source>
        <dbReference type="RuleBase" id="RU000320"/>
    </source>
</evidence>
<sequence length="475" mass="49189">MSGTDLLLLLPWLVLAGGCLMAMVLAAFARSHALAAWSALGTLLLALAVLPLAAMPEPGAVTPLLRVDGFALFFTGLILAAALVTGILAYLDLRDRPQPPEELYLLLLLSTLGGTALTASTHFASFFLALELLSVPLFALIAYPTGQPRAIEAAFKYLVLSGASSAVLLFGMALLYADTGALGFASLAILAREAEEYGLYWGAGAALVVAGVAFKLSLVPFHLWTPDVYQGAPAPVAGFVATVSKGAVFAVLLRYGVATGVFQAQGPWMAAALLAIVSMLAGNLLALLQDNVRRLLAYSSIAHLGYLLVALLAGTHLGVEATAYYLAAYFVTMLGAFGAVGAAGVGGRALETFDDFRGLFRHRPGLALAFTLMLLSLAGIPLTMGFIGKFYLFVAGVGAALWSLLAALVVGSAIGLFYYLRLVRVLFLEPAEAARPVSAGSRAGGMVVAVLAVLLVLLGVYPSPLIALIGDTAAG</sequence>
<dbReference type="Pfam" id="PF00361">
    <property type="entry name" value="Proton_antipo_M"/>
    <property type="match status" value="1"/>
</dbReference>
<dbReference type="GO" id="GO:0050136">
    <property type="term" value="F:NADH dehydrogenase (quinone) (non-electrogenic) activity"/>
    <property type="evidence" value="ECO:0007669"/>
    <property type="project" value="UniProtKB-UniRule"/>
</dbReference>
<comment type="subcellular location">
    <subcellularLocation>
        <location evidence="5">Cell membrane</location>
        <topology evidence="5">Multi-pass membrane protein</topology>
    </subcellularLocation>
    <subcellularLocation>
        <location evidence="1">Endomembrane system</location>
        <topology evidence="1">Multi-pass membrane protein</topology>
    </subcellularLocation>
    <subcellularLocation>
        <location evidence="6">Membrane</location>
        <topology evidence="6">Multi-pass membrane protein</topology>
    </subcellularLocation>
</comment>
<comment type="similarity">
    <text evidence="5">Belongs to the complex I subunit 2 family.</text>
</comment>
<evidence type="ECO:0000256" key="1">
    <source>
        <dbReference type="ARBA" id="ARBA00004127"/>
    </source>
</evidence>
<comment type="subunit">
    <text evidence="5">NDH-1 is composed of 14 different subunits. Subunits NuoA, H, J, K, L, M, N constitute the membrane sector of the complex.</text>
</comment>
<evidence type="ECO:0000256" key="2">
    <source>
        <dbReference type="ARBA" id="ARBA00022692"/>
    </source>
</evidence>
<feature type="transmembrane region" description="Helical" evidence="5">
    <location>
        <begin position="268"/>
        <end position="288"/>
    </location>
</feature>
<proteinExistence type="inferred from homology"/>
<keyword evidence="5" id="KW-0830">Ubiquinone</keyword>
<evidence type="ECO:0000256" key="5">
    <source>
        <dbReference type="HAMAP-Rule" id="MF_00445"/>
    </source>
</evidence>
<dbReference type="InterPro" id="IPR001750">
    <property type="entry name" value="ND/Mrp_TM"/>
</dbReference>
<name>A0A0P9CN11_9GAMM</name>
<comment type="catalytic activity">
    <reaction evidence="5">
        <text>a quinone + NADH + 5 H(+)(in) = a quinol + NAD(+) + 4 H(+)(out)</text>
        <dbReference type="Rhea" id="RHEA:57888"/>
        <dbReference type="ChEBI" id="CHEBI:15378"/>
        <dbReference type="ChEBI" id="CHEBI:24646"/>
        <dbReference type="ChEBI" id="CHEBI:57540"/>
        <dbReference type="ChEBI" id="CHEBI:57945"/>
        <dbReference type="ChEBI" id="CHEBI:132124"/>
    </reaction>
</comment>
<dbReference type="Proteomes" id="UP000183104">
    <property type="component" value="Unassembled WGS sequence"/>
</dbReference>
<keyword evidence="3 5" id="KW-1133">Transmembrane helix</keyword>
<dbReference type="GO" id="GO:0008137">
    <property type="term" value="F:NADH dehydrogenase (ubiquinone) activity"/>
    <property type="evidence" value="ECO:0007669"/>
    <property type="project" value="InterPro"/>
</dbReference>
<keyword evidence="5" id="KW-1278">Translocase</keyword>
<feature type="transmembrane region" description="Helical" evidence="5">
    <location>
        <begin position="323"/>
        <end position="345"/>
    </location>
</feature>
<keyword evidence="4 5" id="KW-0472">Membrane</keyword>
<feature type="transmembrane region" description="Helical" evidence="5">
    <location>
        <begin position="6"/>
        <end position="28"/>
    </location>
</feature>
<keyword evidence="2 5" id="KW-0812">Transmembrane</keyword>
<feature type="domain" description="NADH:quinone oxidoreductase/Mrp antiporter transmembrane" evidence="7">
    <location>
        <begin position="120"/>
        <end position="414"/>
    </location>
</feature>
<dbReference type="STRING" id="381306.AN478_06820"/>
<feature type="transmembrane region" description="Helical" evidence="5">
    <location>
        <begin position="70"/>
        <end position="91"/>
    </location>
</feature>
<evidence type="ECO:0000313" key="8">
    <source>
        <dbReference type="EMBL" id="SCY62242.1"/>
    </source>
</evidence>
<dbReference type="PANTHER" id="PTHR22773">
    <property type="entry name" value="NADH DEHYDROGENASE"/>
    <property type="match status" value="1"/>
</dbReference>
<keyword evidence="5" id="KW-0874">Quinone</keyword>
<dbReference type="RefSeq" id="WP_054965866.1">
    <property type="nucleotide sequence ID" value="NZ_FMUN01000008.1"/>
</dbReference>
<evidence type="ECO:0000256" key="3">
    <source>
        <dbReference type="ARBA" id="ARBA00022989"/>
    </source>
</evidence>
<feature type="transmembrane region" description="Helical" evidence="5">
    <location>
        <begin position="441"/>
        <end position="461"/>
    </location>
</feature>
<keyword evidence="9" id="KW-1185">Reference proteome</keyword>
<feature type="transmembrane region" description="Helical" evidence="5">
    <location>
        <begin position="35"/>
        <end position="55"/>
    </location>
</feature>
<gene>
    <name evidence="5" type="primary">nuoN</name>
    <name evidence="8" type="ORF">SAMN05661077_2727</name>
</gene>
<organism evidence="8 9">
    <name type="scientific">Thiohalorhabdus denitrificans</name>
    <dbReference type="NCBI Taxonomy" id="381306"/>
    <lineage>
        <taxon>Bacteria</taxon>
        <taxon>Pseudomonadati</taxon>
        <taxon>Pseudomonadota</taxon>
        <taxon>Gammaproteobacteria</taxon>
        <taxon>Thiohalorhabdales</taxon>
        <taxon>Thiohalorhabdaceae</taxon>
        <taxon>Thiohalorhabdus</taxon>
    </lineage>
</organism>
<dbReference type="InterPro" id="IPR010096">
    <property type="entry name" value="NADH-Q_OxRdtase_suN/2"/>
</dbReference>
<feature type="transmembrane region" description="Helical" evidence="5">
    <location>
        <begin position="366"/>
        <end position="387"/>
    </location>
</feature>
<dbReference type="AlphaFoldDB" id="A0A0P9CN11"/>
<feature type="transmembrane region" description="Helical" evidence="5">
    <location>
        <begin position="236"/>
        <end position="256"/>
    </location>
</feature>
<feature type="transmembrane region" description="Helical" evidence="5">
    <location>
        <begin position="103"/>
        <end position="120"/>
    </location>
</feature>
<dbReference type="EC" id="7.1.1.-" evidence="5"/>
<dbReference type="PATRIC" id="fig|381306.5.peg.2788"/>
<dbReference type="GO" id="GO:0042773">
    <property type="term" value="P:ATP synthesis coupled electron transport"/>
    <property type="evidence" value="ECO:0007669"/>
    <property type="project" value="InterPro"/>
</dbReference>
<feature type="transmembrane region" description="Helical" evidence="5">
    <location>
        <begin position="157"/>
        <end position="177"/>
    </location>
</feature>
<keyword evidence="5" id="KW-1003">Cell membrane</keyword>
<dbReference type="NCBIfam" id="TIGR01770">
    <property type="entry name" value="NDH_I_N"/>
    <property type="match status" value="1"/>
</dbReference>
<dbReference type="GO" id="GO:0048038">
    <property type="term" value="F:quinone binding"/>
    <property type="evidence" value="ECO:0007669"/>
    <property type="project" value="UniProtKB-KW"/>
</dbReference>
<feature type="transmembrane region" description="Helical" evidence="5">
    <location>
        <begin position="197"/>
        <end position="224"/>
    </location>
</feature>
<feature type="transmembrane region" description="Helical" evidence="5">
    <location>
        <begin position="399"/>
        <end position="420"/>
    </location>
</feature>
<dbReference type="EMBL" id="FMUN01000008">
    <property type="protein sequence ID" value="SCY62242.1"/>
    <property type="molecule type" value="Genomic_DNA"/>
</dbReference>
<reference evidence="9" key="1">
    <citation type="submission" date="2016-10" db="EMBL/GenBank/DDBJ databases">
        <authorList>
            <person name="Varghese N."/>
        </authorList>
    </citation>
    <scope>NUCLEOTIDE SEQUENCE [LARGE SCALE GENOMIC DNA]</scope>
    <source>
        <strain evidence="9">HL 19</strain>
    </source>
</reference>
<evidence type="ECO:0000256" key="4">
    <source>
        <dbReference type="ARBA" id="ARBA00023136"/>
    </source>
</evidence>
<feature type="transmembrane region" description="Helical" evidence="5">
    <location>
        <begin position="295"/>
        <end position="317"/>
    </location>
</feature>